<dbReference type="GO" id="GO:0005524">
    <property type="term" value="F:ATP binding"/>
    <property type="evidence" value="ECO:0007669"/>
    <property type="project" value="InterPro"/>
</dbReference>
<sequence length="198" mass="22026">MLASDEDLLQWMAQKAYLGQDMFLIGDPGPHLRNAALRFAAQTGRETEYIGITRDTTEADLKQRREISNGQLVFHNAPAVEAALKGRLLILEGVQKAERNILPLLNNLLENREMTLEDGSFLMAPGREEEIRSSGGRQLLPVSRKFLAIAIGLPVPTYPGIALDPPLRSRFAARRVEGDTGTRFPGGWRWTNFPIGYA</sequence>
<dbReference type="InterPro" id="IPR027417">
    <property type="entry name" value="P-loop_NTPase"/>
</dbReference>
<feature type="domain" description="ATPase dynein-related AAA" evidence="1">
    <location>
        <begin position="21"/>
        <end position="171"/>
    </location>
</feature>
<proteinExistence type="predicted"/>
<organism evidence="2 3">
    <name type="scientific">Symbiodinium necroappetens</name>
    <dbReference type="NCBI Taxonomy" id="1628268"/>
    <lineage>
        <taxon>Eukaryota</taxon>
        <taxon>Sar</taxon>
        <taxon>Alveolata</taxon>
        <taxon>Dinophyceae</taxon>
        <taxon>Suessiales</taxon>
        <taxon>Symbiodiniaceae</taxon>
        <taxon>Symbiodinium</taxon>
    </lineage>
</organism>
<comment type="caution">
    <text evidence="2">The sequence shown here is derived from an EMBL/GenBank/DDBJ whole genome shotgun (WGS) entry which is preliminary data.</text>
</comment>
<dbReference type="InterPro" id="IPR039891">
    <property type="entry name" value="VWA8"/>
</dbReference>
<dbReference type="GO" id="GO:0016887">
    <property type="term" value="F:ATP hydrolysis activity"/>
    <property type="evidence" value="ECO:0007669"/>
    <property type="project" value="InterPro"/>
</dbReference>
<accession>A0A812U9C9</accession>
<dbReference type="GO" id="GO:0005737">
    <property type="term" value="C:cytoplasm"/>
    <property type="evidence" value="ECO:0007669"/>
    <property type="project" value="TreeGrafter"/>
</dbReference>
<dbReference type="PANTHER" id="PTHR21610">
    <property type="entry name" value="VON WILLEBRAND FACTOR A DOMAIN-CONTAINING PROTEIN 8"/>
    <property type="match status" value="1"/>
</dbReference>
<dbReference type="EMBL" id="CAJNJA010026524">
    <property type="protein sequence ID" value="CAE7561118.1"/>
    <property type="molecule type" value="Genomic_DNA"/>
</dbReference>
<name>A0A812U9C9_9DINO</name>
<dbReference type="Gene3D" id="3.40.50.300">
    <property type="entry name" value="P-loop containing nucleotide triphosphate hydrolases"/>
    <property type="match status" value="1"/>
</dbReference>
<evidence type="ECO:0000313" key="2">
    <source>
        <dbReference type="EMBL" id="CAE7561118.1"/>
    </source>
</evidence>
<dbReference type="Pfam" id="PF07728">
    <property type="entry name" value="AAA_5"/>
    <property type="match status" value="1"/>
</dbReference>
<dbReference type="OrthoDB" id="5186at2759"/>
<dbReference type="AlphaFoldDB" id="A0A812U9C9"/>
<protein>
    <recommendedName>
        <fullName evidence="1">ATPase dynein-related AAA domain-containing protein</fullName>
    </recommendedName>
</protein>
<gene>
    <name evidence="2" type="ORF">SNEC2469_LOCUS16209</name>
</gene>
<dbReference type="InterPro" id="IPR011704">
    <property type="entry name" value="ATPase_dyneun-rel_AAA"/>
</dbReference>
<dbReference type="PANTHER" id="PTHR21610:SF9">
    <property type="entry name" value="VON WILLEBRAND FACTOR A DOMAIN-CONTAINING PROTEIN 8"/>
    <property type="match status" value="1"/>
</dbReference>
<evidence type="ECO:0000259" key="1">
    <source>
        <dbReference type="Pfam" id="PF07728"/>
    </source>
</evidence>
<dbReference type="Proteomes" id="UP000601435">
    <property type="component" value="Unassembled WGS sequence"/>
</dbReference>
<reference evidence="2" key="1">
    <citation type="submission" date="2021-02" db="EMBL/GenBank/DDBJ databases">
        <authorList>
            <person name="Dougan E. K."/>
            <person name="Rhodes N."/>
            <person name="Thang M."/>
            <person name="Chan C."/>
        </authorList>
    </citation>
    <scope>NUCLEOTIDE SEQUENCE</scope>
</reference>
<keyword evidence="3" id="KW-1185">Reference proteome</keyword>
<evidence type="ECO:0000313" key="3">
    <source>
        <dbReference type="Proteomes" id="UP000601435"/>
    </source>
</evidence>